<dbReference type="EC" id="3.2.2.4" evidence="2"/>
<keyword evidence="6" id="KW-1185">Reference proteome</keyword>
<proteinExistence type="predicted"/>
<dbReference type="PANTHER" id="PTHR43393:SF3">
    <property type="entry name" value="LYSINE DECARBOXYLASE-LIKE PROTEIN"/>
    <property type="match status" value="1"/>
</dbReference>
<comment type="catalytic activity">
    <reaction evidence="1">
        <text>AMP + H2O = D-ribose 5-phosphate + adenine</text>
        <dbReference type="Rhea" id="RHEA:20129"/>
        <dbReference type="ChEBI" id="CHEBI:15377"/>
        <dbReference type="ChEBI" id="CHEBI:16708"/>
        <dbReference type="ChEBI" id="CHEBI:78346"/>
        <dbReference type="ChEBI" id="CHEBI:456215"/>
        <dbReference type="EC" id="3.2.2.4"/>
    </reaction>
</comment>
<dbReference type="EMBL" id="JAJEWP010000002">
    <property type="protein sequence ID" value="MCC2616856.1"/>
    <property type="molecule type" value="Genomic_DNA"/>
</dbReference>
<comment type="caution">
    <text evidence="5">The sequence shown here is derived from an EMBL/GenBank/DDBJ whole genome shotgun (WGS) entry which is preliminary data.</text>
</comment>
<evidence type="ECO:0000313" key="6">
    <source>
        <dbReference type="Proteomes" id="UP001520878"/>
    </source>
</evidence>
<gene>
    <name evidence="5" type="ORF">LJ739_11440</name>
</gene>
<dbReference type="Proteomes" id="UP001520878">
    <property type="component" value="Unassembled WGS sequence"/>
</dbReference>
<accession>A0ABS8G9J5</accession>
<organism evidence="5 6">
    <name type="scientific">Fluctibacter halophilus</name>
    <dbReference type="NCBI Taxonomy" id="226011"/>
    <lineage>
        <taxon>Bacteria</taxon>
        <taxon>Pseudomonadati</taxon>
        <taxon>Pseudomonadota</taxon>
        <taxon>Gammaproteobacteria</taxon>
        <taxon>Alteromonadales</taxon>
        <taxon>Alteromonadaceae</taxon>
        <taxon>Fluctibacter</taxon>
    </lineage>
</organism>
<feature type="region of interest" description="Disordered" evidence="4">
    <location>
        <begin position="1"/>
        <end position="41"/>
    </location>
</feature>
<dbReference type="InterPro" id="IPR052341">
    <property type="entry name" value="LOG_family_nucleotidases"/>
</dbReference>
<evidence type="ECO:0000256" key="1">
    <source>
        <dbReference type="ARBA" id="ARBA00000274"/>
    </source>
</evidence>
<evidence type="ECO:0000256" key="4">
    <source>
        <dbReference type="SAM" id="MobiDB-lite"/>
    </source>
</evidence>
<evidence type="ECO:0000313" key="5">
    <source>
        <dbReference type="EMBL" id="MCC2616856.1"/>
    </source>
</evidence>
<evidence type="ECO:0000256" key="2">
    <source>
        <dbReference type="ARBA" id="ARBA00011985"/>
    </source>
</evidence>
<name>A0ABS8G9J5_9ALTE</name>
<evidence type="ECO:0000256" key="3">
    <source>
        <dbReference type="ARBA" id="ARBA00031983"/>
    </source>
</evidence>
<dbReference type="Pfam" id="PF03641">
    <property type="entry name" value="Lysine_decarbox"/>
    <property type="match status" value="1"/>
</dbReference>
<dbReference type="PANTHER" id="PTHR43393">
    <property type="entry name" value="CYTOKININ RIBOSIDE 5'-MONOPHOSPHATE PHOSPHORIBOHYDROLASE"/>
    <property type="match status" value="1"/>
</dbReference>
<protein>
    <recommendedName>
        <fullName evidence="3">AMP nucleosidase</fullName>
        <ecNumber evidence="2">3.2.2.4</ecNumber>
    </recommendedName>
    <alternativeName>
        <fullName evidence="3">AMP nucleosidase</fullName>
    </alternativeName>
</protein>
<reference evidence="5 6" key="1">
    <citation type="submission" date="2021-10" db="EMBL/GenBank/DDBJ databases">
        <title>Draft genome of Aestuariibacter halophilus JC2043.</title>
        <authorList>
            <person name="Emsley S.A."/>
            <person name="Pfannmuller K.M."/>
            <person name="Ushijima B."/>
            <person name="Saw J.H."/>
            <person name="Videau P."/>
        </authorList>
    </citation>
    <scope>NUCLEOTIDE SEQUENCE [LARGE SCALE GENOMIC DNA]</scope>
    <source>
        <strain evidence="5 6">JC2043</strain>
    </source>
</reference>
<dbReference type="RefSeq" id="WP_229160614.1">
    <property type="nucleotide sequence ID" value="NZ_JAJEWP010000002.1"/>
</dbReference>
<dbReference type="InterPro" id="IPR031100">
    <property type="entry name" value="LOG_fam"/>
</dbReference>
<dbReference type="Gene3D" id="3.40.50.450">
    <property type="match status" value="1"/>
</dbReference>
<dbReference type="SUPFAM" id="SSF102405">
    <property type="entry name" value="MCP/YpsA-like"/>
    <property type="match status" value="1"/>
</dbReference>
<sequence length="328" mass="37429">MNNKRIPGDTPATVKMPVPPHPQQRHAPLPWSQPKSDRHDASIDARTRAILESPSYRQADQDIDYLNTDATRGTRLQIDYQKAENLLTEHNIQHTIVVFGSTRITDEETAHANLQALNQQLAQTPDDAILQQRLKVARQLLIKCRYYDVARQFARRVSEASKILPDGQLLIMTGGGPGIMEAANRGAFDAGSKNIGLNINLPHEQYPNPYITPELCFRFHYFAVRKLHFLLRTRALVVFPGGFGTLDELFETLTLMQTRKLRPMPVVLVGETYWRQAVDIDFLVAEGVVDPEDRDLFWYAETAEEIWESICRWHRLNGTRLPCDCSDD</sequence>